<dbReference type="Proteomes" id="UP000320672">
    <property type="component" value="Chromosome"/>
</dbReference>
<keyword evidence="2" id="KW-1185">Reference proteome</keyword>
<dbReference type="KEGG" id="rml:FF011L_10900"/>
<proteinExistence type="predicted"/>
<sequence length="90" mass="9506">MAGDEICAANGAVAMEKQMGSVCVDPNKYPSGGARAMSSRTVLGLGKLLWGKGAKFVFASKEGSIHLLRRASNSVFGKNFFRSSVSCCWA</sequence>
<name>A0A517MBT1_9BACT</name>
<gene>
    <name evidence="1" type="ORF">FF011L_10900</name>
</gene>
<protein>
    <submittedName>
        <fullName evidence="1">Uncharacterized protein</fullName>
    </submittedName>
</protein>
<accession>A0A517MBT1</accession>
<organism evidence="1 2">
    <name type="scientific">Roseimaritima multifibrata</name>
    <dbReference type="NCBI Taxonomy" id="1930274"/>
    <lineage>
        <taxon>Bacteria</taxon>
        <taxon>Pseudomonadati</taxon>
        <taxon>Planctomycetota</taxon>
        <taxon>Planctomycetia</taxon>
        <taxon>Pirellulales</taxon>
        <taxon>Pirellulaceae</taxon>
        <taxon>Roseimaritima</taxon>
    </lineage>
</organism>
<reference evidence="1 2" key="1">
    <citation type="submission" date="2019-02" db="EMBL/GenBank/DDBJ databases">
        <title>Deep-cultivation of Planctomycetes and their phenomic and genomic characterization uncovers novel biology.</title>
        <authorList>
            <person name="Wiegand S."/>
            <person name="Jogler M."/>
            <person name="Boedeker C."/>
            <person name="Pinto D."/>
            <person name="Vollmers J."/>
            <person name="Rivas-Marin E."/>
            <person name="Kohn T."/>
            <person name="Peeters S.H."/>
            <person name="Heuer A."/>
            <person name="Rast P."/>
            <person name="Oberbeckmann S."/>
            <person name="Bunk B."/>
            <person name="Jeske O."/>
            <person name="Meyerdierks A."/>
            <person name="Storesund J.E."/>
            <person name="Kallscheuer N."/>
            <person name="Luecker S."/>
            <person name="Lage O.M."/>
            <person name="Pohl T."/>
            <person name="Merkel B.J."/>
            <person name="Hornburger P."/>
            <person name="Mueller R.-W."/>
            <person name="Bruemmer F."/>
            <person name="Labrenz M."/>
            <person name="Spormann A.M."/>
            <person name="Op den Camp H."/>
            <person name="Overmann J."/>
            <person name="Amann R."/>
            <person name="Jetten M.S.M."/>
            <person name="Mascher T."/>
            <person name="Medema M.H."/>
            <person name="Devos D.P."/>
            <person name="Kaster A.-K."/>
            <person name="Ovreas L."/>
            <person name="Rohde M."/>
            <person name="Galperin M.Y."/>
            <person name="Jogler C."/>
        </authorList>
    </citation>
    <scope>NUCLEOTIDE SEQUENCE [LARGE SCALE GENOMIC DNA]</scope>
    <source>
        <strain evidence="1 2">FF011L</strain>
    </source>
</reference>
<evidence type="ECO:0000313" key="1">
    <source>
        <dbReference type="EMBL" id="QDS92348.1"/>
    </source>
</evidence>
<dbReference type="AlphaFoldDB" id="A0A517MBT1"/>
<evidence type="ECO:0000313" key="2">
    <source>
        <dbReference type="Proteomes" id="UP000320672"/>
    </source>
</evidence>
<dbReference type="EMBL" id="CP036262">
    <property type="protein sequence ID" value="QDS92348.1"/>
    <property type="molecule type" value="Genomic_DNA"/>
</dbReference>